<dbReference type="Gene3D" id="3.40.50.2000">
    <property type="entry name" value="Glycogen Phosphorylase B"/>
    <property type="match status" value="2"/>
</dbReference>
<dbReference type="PANTHER" id="PTHR12526:SF640">
    <property type="entry name" value="COLANIC ACID BIOSYNTHESIS GLYCOSYLTRANSFERASE WCAL-RELATED"/>
    <property type="match status" value="1"/>
</dbReference>
<organism evidence="4">
    <name type="scientific">marine sediment metagenome</name>
    <dbReference type="NCBI Taxonomy" id="412755"/>
    <lineage>
        <taxon>unclassified sequences</taxon>
        <taxon>metagenomes</taxon>
        <taxon>ecological metagenomes</taxon>
    </lineage>
</organism>
<dbReference type="GO" id="GO:0016757">
    <property type="term" value="F:glycosyltransferase activity"/>
    <property type="evidence" value="ECO:0007669"/>
    <property type="project" value="UniProtKB-KW"/>
</dbReference>
<name>X1PC07_9ZZZZ</name>
<proteinExistence type="predicted"/>
<sequence>MKKDVVALGCPPEKIIVHYGGINLNKFKPKNREKGRKNSVKILMCGRMVEKKGFNYGIRAFSRIVEKHPEASLSIIGEGRLEKRLVKLVRTLKIKDKVKFWGALPYPRVQKQMREADIFLSPNVIARNKDKE</sequence>
<dbReference type="InterPro" id="IPR001296">
    <property type="entry name" value="Glyco_trans_1"/>
</dbReference>
<reference evidence="4" key="1">
    <citation type="journal article" date="2014" name="Front. Microbiol.">
        <title>High frequency of phylogenetically diverse reductive dehalogenase-homologous genes in deep subseafloor sedimentary metagenomes.</title>
        <authorList>
            <person name="Kawai M."/>
            <person name="Futagami T."/>
            <person name="Toyoda A."/>
            <person name="Takaki Y."/>
            <person name="Nishi S."/>
            <person name="Hori S."/>
            <person name="Arai W."/>
            <person name="Tsubouchi T."/>
            <person name="Morono Y."/>
            <person name="Uchiyama I."/>
            <person name="Ito T."/>
            <person name="Fujiyama A."/>
            <person name="Inagaki F."/>
            <person name="Takami H."/>
        </authorList>
    </citation>
    <scope>NUCLEOTIDE SEQUENCE</scope>
    <source>
        <strain evidence="4">Expedition CK06-06</strain>
    </source>
</reference>
<protein>
    <recommendedName>
        <fullName evidence="3">Glycosyl transferase family 1 domain-containing protein</fullName>
    </recommendedName>
</protein>
<evidence type="ECO:0000313" key="4">
    <source>
        <dbReference type="EMBL" id="GAI53393.1"/>
    </source>
</evidence>
<dbReference type="AlphaFoldDB" id="X1PC07"/>
<dbReference type="SUPFAM" id="SSF53756">
    <property type="entry name" value="UDP-Glycosyltransferase/glycogen phosphorylase"/>
    <property type="match status" value="1"/>
</dbReference>
<dbReference type="PANTHER" id="PTHR12526">
    <property type="entry name" value="GLYCOSYLTRANSFERASE"/>
    <property type="match status" value="1"/>
</dbReference>
<evidence type="ECO:0000256" key="2">
    <source>
        <dbReference type="ARBA" id="ARBA00022679"/>
    </source>
</evidence>
<dbReference type="EMBL" id="BARV01040374">
    <property type="protein sequence ID" value="GAI53393.1"/>
    <property type="molecule type" value="Genomic_DNA"/>
</dbReference>
<evidence type="ECO:0000259" key="3">
    <source>
        <dbReference type="Pfam" id="PF00534"/>
    </source>
</evidence>
<evidence type="ECO:0000256" key="1">
    <source>
        <dbReference type="ARBA" id="ARBA00022676"/>
    </source>
</evidence>
<gene>
    <name evidence="4" type="ORF">S06H3_61535</name>
</gene>
<keyword evidence="2" id="KW-0808">Transferase</keyword>
<accession>X1PC07</accession>
<feature type="non-terminal residue" evidence="4">
    <location>
        <position position="132"/>
    </location>
</feature>
<keyword evidence="1" id="KW-0328">Glycosyltransferase</keyword>
<feature type="domain" description="Glycosyl transferase family 1" evidence="3">
    <location>
        <begin position="30"/>
        <end position="122"/>
    </location>
</feature>
<dbReference type="Pfam" id="PF00534">
    <property type="entry name" value="Glycos_transf_1"/>
    <property type="match status" value="1"/>
</dbReference>
<comment type="caution">
    <text evidence="4">The sequence shown here is derived from an EMBL/GenBank/DDBJ whole genome shotgun (WGS) entry which is preliminary data.</text>
</comment>